<dbReference type="EnsemblMetazoa" id="CJA39275.1">
    <property type="protein sequence ID" value="CJA39275.1"/>
    <property type="gene ID" value="WBGene00215122"/>
</dbReference>
<protein>
    <submittedName>
        <fullName evidence="1">Uncharacterized protein</fullName>
    </submittedName>
</protein>
<organism evidence="1 2">
    <name type="scientific">Caenorhabditis japonica</name>
    <dbReference type="NCBI Taxonomy" id="281687"/>
    <lineage>
        <taxon>Eukaryota</taxon>
        <taxon>Metazoa</taxon>
        <taxon>Ecdysozoa</taxon>
        <taxon>Nematoda</taxon>
        <taxon>Chromadorea</taxon>
        <taxon>Rhabditida</taxon>
        <taxon>Rhabditina</taxon>
        <taxon>Rhabditomorpha</taxon>
        <taxon>Rhabditoidea</taxon>
        <taxon>Rhabditidae</taxon>
        <taxon>Peloderinae</taxon>
        <taxon>Caenorhabditis</taxon>
    </lineage>
</organism>
<reference evidence="1" key="2">
    <citation type="submission" date="2022-06" db="UniProtKB">
        <authorList>
            <consortium name="EnsemblMetazoa"/>
        </authorList>
    </citation>
    <scope>IDENTIFICATION</scope>
    <source>
        <strain evidence="1">DF5081</strain>
    </source>
</reference>
<keyword evidence="2" id="KW-1185">Reference proteome</keyword>
<dbReference type="AlphaFoldDB" id="A0A8R1EPA3"/>
<evidence type="ECO:0000313" key="2">
    <source>
        <dbReference type="Proteomes" id="UP000005237"/>
    </source>
</evidence>
<name>A0A8R1EPA3_CAEJA</name>
<reference evidence="2" key="1">
    <citation type="submission" date="2010-08" db="EMBL/GenBank/DDBJ databases">
        <authorList>
            <consortium name="Caenorhabditis japonica Sequencing Consortium"/>
            <person name="Wilson R.K."/>
        </authorList>
    </citation>
    <scope>NUCLEOTIDE SEQUENCE [LARGE SCALE GENOMIC DNA]</scope>
    <source>
        <strain evidence="2">DF5081</strain>
    </source>
</reference>
<dbReference type="Proteomes" id="UP000005237">
    <property type="component" value="Unassembled WGS sequence"/>
</dbReference>
<proteinExistence type="predicted"/>
<sequence length="113" mass="12692">MCLSAPSCKMCFRTEHCLPENGFPISCIDPSNLGAAANRQTSIPEVSISEFRSSVQHNRFGPQVNEFLIYVLTKTRGKRQSAHESWDGILCKGTSSFHISTLVNTWQRDVIFQ</sequence>
<evidence type="ECO:0000313" key="1">
    <source>
        <dbReference type="EnsemblMetazoa" id="CJA39275.1"/>
    </source>
</evidence>
<accession>A0A8R1EPA3</accession>